<keyword evidence="7" id="KW-0963">Cytoplasm</keyword>
<evidence type="ECO:0000313" key="14">
    <source>
        <dbReference type="Proteomes" id="UP000710432"/>
    </source>
</evidence>
<comment type="caution">
    <text evidence="13">The sequence shown here is derived from an EMBL/GenBank/DDBJ whole genome shotgun (WGS) entry which is preliminary data.</text>
</comment>
<proteinExistence type="inferred from homology"/>
<dbReference type="InterPro" id="IPR045700">
    <property type="entry name" value="Rab3GAP1"/>
</dbReference>
<evidence type="ECO:0000313" key="13">
    <source>
        <dbReference type="EMBL" id="KAH0508701.1"/>
    </source>
</evidence>
<dbReference type="Proteomes" id="UP000710432">
    <property type="component" value="Unassembled WGS sequence"/>
</dbReference>
<dbReference type="GO" id="GO:0005794">
    <property type="term" value="C:Golgi apparatus"/>
    <property type="evidence" value="ECO:0007669"/>
    <property type="project" value="UniProtKB-SubCell"/>
</dbReference>
<feature type="compositionally biased region" description="Basic and acidic residues" evidence="10">
    <location>
        <begin position="401"/>
        <end position="414"/>
    </location>
</feature>
<protein>
    <recommendedName>
        <fullName evidence="5">Rab3 GTPase-activating protein catalytic subunit</fullName>
    </recommendedName>
</protein>
<gene>
    <name evidence="13" type="ORF">LTLLF_162295</name>
</gene>
<feature type="region of interest" description="Disordered" evidence="10">
    <location>
        <begin position="469"/>
        <end position="492"/>
    </location>
</feature>
<comment type="subcellular location">
    <subcellularLocation>
        <location evidence="3">Cytoplasm</location>
    </subcellularLocation>
    <subcellularLocation>
        <location evidence="2">Endoplasmic reticulum</location>
    </subcellularLocation>
    <subcellularLocation>
        <location evidence="1">Golgi apparatus</location>
        <location evidence="1">cis-Golgi network</location>
    </subcellularLocation>
</comment>
<dbReference type="EMBL" id="JAATJU010023132">
    <property type="protein sequence ID" value="KAH0508701.1"/>
    <property type="molecule type" value="Genomic_DNA"/>
</dbReference>
<evidence type="ECO:0000256" key="3">
    <source>
        <dbReference type="ARBA" id="ARBA00004496"/>
    </source>
</evidence>
<feature type="domain" description="Rab3GAP catalytic subunit conserved" evidence="11">
    <location>
        <begin position="492"/>
        <end position="646"/>
    </location>
</feature>
<keyword evidence="6" id="KW-0343">GTPase activation</keyword>
<evidence type="ECO:0000256" key="7">
    <source>
        <dbReference type="ARBA" id="ARBA00022490"/>
    </source>
</evidence>
<keyword evidence="8" id="KW-0256">Endoplasmic reticulum</keyword>
<evidence type="ECO:0000259" key="12">
    <source>
        <dbReference type="Pfam" id="PF19533"/>
    </source>
</evidence>
<evidence type="ECO:0000256" key="6">
    <source>
        <dbReference type="ARBA" id="ARBA00022468"/>
    </source>
</evidence>
<organism evidence="13 14">
    <name type="scientific">Microtus ochrogaster</name>
    <name type="common">Prairie vole</name>
    <dbReference type="NCBI Taxonomy" id="79684"/>
    <lineage>
        <taxon>Eukaryota</taxon>
        <taxon>Metazoa</taxon>
        <taxon>Chordata</taxon>
        <taxon>Craniata</taxon>
        <taxon>Vertebrata</taxon>
        <taxon>Euteleostomi</taxon>
        <taxon>Mammalia</taxon>
        <taxon>Eutheria</taxon>
        <taxon>Euarchontoglires</taxon>
        <taxon>Glires</taxon>
        <taxon>Rodentia</taxon>
        <taxon>Myomorpha</taxon>
        <taxon>Muroidea</taxon>
        <taxon>Cricetidae</taxon>
        <taxon>Arvicolinae</taxon>
        <taxon>Microtus</taxon>
    </lineage>
</organism>
<dbReference type="GO" id="GO:0005783">
    <property type="term" value="C:endoplasmic reticulum"/>
    <property type="evidence" value="ECO:0007669"/>
    <property type="project" value="UniProtKB-SubCell"/>
</dbReference>
<evidence type="ECO:0000256" key="1">
    <source>
        <dbReference type="ARBA" id="ARBA00004222"/>
    </source>
</evidence>
<dbReference type="InterPro" id="IPR026147">
    <property type="entry name" value="Rab3GAP1_conserved"/>
</dbReference>
<dbReference type="InterPro" id="IPR045698">
    <property type="entry name" value="Rab3GAP1_C"/>
</dbReference>
<comment type="similarity">
    <text evidence="4">Belongs to the Rab3-GAP catalytic subunit family.</text>
</comment>
<accession>A0A8J6KRG1</accession>
<feature type="domain" description="Rab3GAP catalytic subunit C-terminal" evidence="12">
    <location>
        <begin position="658"/>
        <end position="859"/>
    </location>
</feature>
<evidence type="ECO:0000256" key="2">
    <source>
        <dbReference type="ARBA" id="ARBA00004240"/>
    </source>
</evidence>
<evidence type="ECO:0000256" key="5">
    <source>
        <dbReference type="ARBA" id="ARBA00015817"/>
    </source>
</evidence>
<dbReference type="Pfam" id="PF13890">
    <property type="entry name" value="Rab3-GTPase_cat"/>
    <property type="match status" value="1"/>
</dbReference>
<dbReference type="GO" id="GO:0005096">
    <property type="term" value="F:GTPase activator activity"/>
    <property type="evidence" value="ECO:0007669"/>
    <property type="project" value="UniProtKB-KW"/>
</dbReference>
<dbReference type="PANTHER" id="PTHR21422">
    <property type="entry name" value="RAB3 GTPASE-ACTIVATING PROTEIN CATALYTIC SUBUNIT"/>
    <property type="match status" value="1"/>
</dbReference>
<dbReference type="PANTHER" id="PTHR21422:SF9">
    <property type="entry name" value="RAB3 GTPASE-ACTIVATING PROTEIN CATALYTIC SUBUNIT"/>
    <property type="match status" value="1"/>
</dbReference>
<evidence type="ECO:0000256" key="8">
    <source>
        <dbReference type="ARBA" id="ARBA00022824"/>
    </source>
</evidence>
<evidence type="ECO:0000256" key="4">
    <source>
        <dbReference type="ARBA" id="ARBA00008856"/>
    </source>
</evidence>
<evidence type="ECO:0000256" key="10">
    <source>
        <dbReference type="SAM" id="MobiDB-lite"/>
    </source>
</evidence>
<dbReference type="Pfam" id="PF19533">
    <property type="entry name" value="Rab3-GAP_cat_C"/>
    <property type="match status" value="1"/>
</dbReference>
<dbReference type="AlphaFoldDB" id="A0A8J6KRG1"/>
<feature type="compositionally biased region" description="Polar residues" evidence="10">
    <location>
        <begin position="378"/>
        <end position="389"/>
    </location>
</feature>
<name>A0A8J6KRG1_MICOH</name>
<feature type="region of interest" description="Disordered" evidence="10">
    <location>
        <begin position="374"/>
        <end position="435"/>
    </location>
</feature>
<evidence type="ECO:0000256" key="9">
    <source>
        <dbReference type="ARBA" id="ARBA00023034"/>
    </source>
</evidence>
<evidence type="ECO:0000259" key="11">
    <source>
        <dbReference type="Pfam" id="PF13890"/>
    </source>
</evidence>
<keyword evidence="9" id="KW-0333">Golgi apparatus</keyword>
<sequence length="859" mass="96147">MAVLNPVLVVSEPCECLWNAGAASGYSAEKGLKGFSTFISFSTEAALLATPCARPDAPLRKMAADSEGIFTSGTWEERSDEISFADFKFSITHHYLVQESTDKEGKDEESEDAIPQSMQDLLCMNNDFPPRAHCLVRCQVPLFVQIHHRWRRLYMGECQGPGVRTDFEMVHLRKVPNQYTHLSGLLDIFKSKIGCPLTPLPPVSIAIRLTYVLQDWQQYFWPQQPPDIDALVGGEVGGLEFGKLPFGACEDPISDLDPVQAPHWSVRVRKADNPQCLLGDFVTEFLKICRRKESTDEILGRSTFEEEGREVADITHALSKLTEPAPVPIHKLSVSNMVYTAKKKIRKHRGEESPLNNDVLNTILLFLFPDAASEKPSDATTSIDNSTHPSEGEDYMLNCCIERKKARDEGKKTSPSDNVTNAYSGDAGKAGGQLGLDHLRDTEKEKGEVGKSWDSWSDSEEEFFECLSDTEDLKGNGQESGKKGGPKEMANLKPEGRLHQHGRLTLLHNGEPLYIPVTQEPAPMTEDLLEEQSEVLAKLGTSAEGAHLRARMQSACLLSDMESFKAANPGCFLEDFVRWYSPRDYIEEEVTDEKGNVVLKGELSARMKIPSNMWVEAWETAKPIPARRQRRLFDDTREAEKVLHYLAMQKPADLARHLLPCVIHAAVLKVKEEESLENIPSVKKIIKQIIAHSSKVLHFPNPEDKKLEEIILQITNVEAIIARARSLKAKFGTEKCEQEEEKEDLERFVSCLLEQPEVSVTGAGRGHAGRIIHKLFVNAQRAAAMALPEEELKRSGYPEERRQNSVSDFPPPVGRELILRASVPRPAPYSKALPQRMYSVLTKEDFRLAGAFSSDTSFF</sequence>
<reference evidence="13" key="1">
    <citation type="submission" date="2020-03" db="EMBL/GenBank/DDBJ databases">
        <title>Studies in the Genomics of Life Span.</title>
        <authorList>
            <person name="Glass D."/>
        </authorList>
    </citation>
    <scope>NUCLEOTIDE SEQUENCE</scope>
    <source>
        <strain evidence="13">LTLLF</strain>
        <tissue evidence="13">Muscle</tissue>
    </source>
</reference>